<keyword evidence="1" id="KW-0732">Signal</keyword>
<proteinExistence type="predicted"/>
<evidence type="ECO:0000256" key="1">
    <source>
        <dbReference type="SAM" id="SignalP"/>
    </source>
</evidence>
<dbReference type="SUPFAM" id="SSF53474">
    <property type="entry name" value="alpha/beta-Hydrolases"/>
    <property type="match status" value="1"/>
</dbReference>
<dbReference type="AlphaFoldDB" id="A0A3A9IRH2"/>
<name>A0A3A9IRH2_AERVE</name>
<protein>
    <recommendedName>
        <fullName evidence="2">Serine aminopeptidase S33 domain-containing protein</fullName>
    </recommendedName>
</protein>
<feature type="chain" id="PRO_5041088277" description="Serine aminopeptidase S33 domain-containing protein" evidence="1">
    <location>
        <begin position="22"/>
        <end position="271"/>
    </location>
</feature>
<sequence length="271" mass="29648">MKSIIKLIPLLMLPLTTQAKADELIQLETRTGVTQPVLLWEAKSQEPEFLIVFFPSSNGNIGLKMKDGKAEAEKFYLLEKQRELFTSPRFAVAVIDTPSDRKGLGESFRQSEEHFTDMRKVLSELKQRYPKSKVVLMGHSRGSVSAGYVSRALASEVDATVLLSARYKVAAKPADAPQEAPGGTGLSAIDFSQLGKPTLLVHHTNDACSSTLYADAAEKAQYTPLVKIDGPVDKAPMNPGEFALCAPGTNHWFAGQETLVGEKVIEWLTKT</sequence>
<evidence type="ECO:0000313" key="3">
    <source>
        <dbReference type="EMBL" id="RKJ91578.1"/>
    </source>
</evidence>
<comment type="caution">
    <text evidence="3">The sequence shown here is derived from an EMBL/GenBank/DDBJ whole genome shotgun (WGS) entry which is preliminary data.</text>
</comment>
<dbReference type="RefSeq" id="WP_120414201.1">
    <property type="nucleotide sequence ID" value="NZ_CAAKNL010000005.1"/>
</dbReference>
<evidence type="ECO:0000259" key="2">
    <source>
        <dbReference type="Pfam" id="PF12146"/>
    </source>
</evidence>
<dbReference type="InterPro" id="IPR022742">
    <property type="entry name" value="Hydrolase_4"/>
</dbReference>
<dbReference type="EMBL" id="RAWX01000001">
    <property type="protein sequence ID" value="RKJ91578.1"/>
    <property type="molecule type" value="Genomic_DNA"/>
</dbReference>
<organism evidence="3 4">
    <name type="scientific">Aeromonas veronii</name>
    <dbReference type="NCBI Taxonomy" id="654"/>
    <lineage>
        <taxon>Bacteria</taxon>
        <taxon>Pseudomonadati</taxon>
        <taxon>Pseudomonadota</taxon>
        <taxon>Gammaproteobacteria</taxon>
        <taxon>Aeromonadales</taxon>
        <taxon>Aeromonadaceae</taxon>
        <taxon>Aeromonas</taxon>
    </lineage>
</organism>
<feature type="signal peptide" evidence="1">
    <location>
        <begin position="1"/>
        <end position="21"/>
    </location>
</feature>
<reference evidence="3 4" key="1">
    <citation type="submission" date="2018-09" db="EMBL/GenBank/DDBJ databases">
        <title>Genome sequencing of Aeromonas veronii MS-17-88.</title>
        <authorList>
            <person name="Tekedar H.C."/>
            <person name="Arick M.A."/>
            <person name="Hsu C.-Y."/>
            <person name="Thrash A."/>
            <person name="Karsi A."/>
            <person name="Lawrence M.L."/>
            <person name="Abdelhamed H."/>
        </authorList>
    </citation>
    <scope>NUCLEOTIDE SEQUENCE [LARGE SCALE GENOMIC DNA]</scope>
    <source>
        <strain evidence="3 4">MS 17-88</strain>
    </source>
</reference>
<gene>
    <name evidence="3" type="ORF">D6R50_02890</name>
</gene>
<dbReference type="InterPro" id="IPR029058">
    <property type="entry name" value="AB_hydrolase_fold"/>
</dbReference>
<accession>A0A3A9IRH2</accession>
<dbReference type="Pfam" id="PF12146">
    <property type="entry name" value="Hydrolase_4"/>
    <property type="match status" value="1"/>
</dbReference>
<dbReference type="Gene3D" id="3.40.50.1820">
    <property type="entry name" value="alpha/beta hydrolase"/>
    <property type="match status" value="1"/>
</dbReference>
<evidence type="ECO:0000313" key="4">
    <source>
        <dbReference type="Proteomes" id="UP000281725"/>
    </source>
</evidence>
<feature type="domain" description="Serine aminopeptidase S33" evidence="2">
    <location>
        <begin position="103"/>
        <end position="226"/>
    </location>
</feature>
<dbReference type="Proteomes" id="UP000281725">
    <property type="component" value="Unassembled WGS sequence"/>
</dbReference>